<dbReference type="InterPro" id="IPR043502">
    <property type="entry name" value="DNA/RNA_pol_sf"/>
</dbReference>
<dbReference type="PANTHER" id="PTHR47027">
    <property type="entry name" value="REVERSE TRANSCRIPTASE DOMAIN-CONTAINING PROTEIN"/>
    <property type="match status" value="1"/>
</dbReference>
<dbReference type="SUPFAM" id="SSF56672">
    <property type="entry name" value="DNA/RNA polymerases"/>
    <property type="match status" value="1"/>
</dbReference>
<evidence type="ECO:0000313" key="4">
    <source>
        <dbReference type="Proteomes" id="UP001209878"/>
    </source>
</evidence>
<dbReference type="Proteomes" id="UP001209878">
    <property type="component" value="Unassembled WGS sequence"/>
</dbReference>
<evidence type="ECO:0000313" key="3">
    <source>
        <dbReference type="EMBL" id="KAK2180178.1"/>
    </source>
</evidence>
<dbReference type="CDD" id="cd01650">
    <property type="entry name" value="RT_nLTR_like"/>
    <property type="match status" value="1"/>
</dbReference>
<dbReference type="EMBL" id="JAODUO010000455">
    <property type="protein sequence ID" value="KAK2180178.1"/>
    <property type="molecule type" value="Genomic_DNA"/>
</dbReference>
<dbReference type="InterPro" id="IPR000477">
    <property type="entry name" value="RT_dom"/>
</dbReference>
<feature type="region of interest" description="Disordered" evidence="1">
    <location>
        <begin position="572"/>
        <end position="591"/>
    </location>
</feature>
<keyword evidence="4" id="KW-1185">Reference proteome</keyword>
<evidence type="ECO:0000256" key="1">
    <source>
        <dbReference type="SAM" id="MobiDB-lite"/>
    </source>
</evidence>
<reference evidence="3" key="1">
    <citation type="journal article" date="2023" name="Mol. Biol. Evol.">
        <title>Third-Generation Sequencing Reveals the Adaptive Role of the Epigenome in Three Deep-Sea Polychaetes.</title>
        <authorList>
            <person name="Perez M."/>
            <person name="Aroh O."/>
            <person name="Sun Y."/>
            <person name="Lan Y."/>
            <person name="Juniper S.K."/>
            <person name="Young C.R."/>
            <person name="Angers B."/>
            <person name="Qian P.Y."/>
        </authorList>
    </citation>
    <scope>NUCLEOTIDE SEQUENCE</scope>
    <source>
        <strain evidence="3">R07B-5</strain>
    </source>
</reference>
<gene>
    <name evidence="3" type="ORF">NP493_454g03017</name>
</gene>
<evidence type="ECO:0000259" key="2">
    <source>
        <dbReference type="PROSITE" id="PS50878"/>
    </source>
</evidence>
<proteinExistence type="predicted"/>
<name>A0AAD9L0I5_RIDPI</name>
<dbReference type="Pfam" id="PF00078">
    <property type="entry name" value="RVT_1"/>
    <property type="match status" value="1"/>
</dbReference>
<accession>A0AAD9L0I5</accession>
<sequence length="591" mass="67407">MDTLINTFNTAVTNTASEILGKHRPVKKPWVTADLLDLCDKRRELKKKKNAEGVRQYRAANQEIKKGMKKDIEATDNDNYPILREEVEAAVKSLKKGKSAGADNVPAELVQAGGEAMISALLTICNKIWQTGEWHKPWTQSLIINLPKKGNLQLCQNYRTISLISHPSKVTLKILLNRLKPQAEKIIAEEQAGFRPGRSTTEQIFNLRILCEKYLQHQQDLYHVFIDFKKAFDRVWHAALWAIMRHFNTNANLIRMIQNLYEKATSAVYLNNSIGDWIRTTVGVRQGCVLSPTLFNIFLERIMTDALHDHEGTVSIGGRRITNLRFADDIDGQAGREEELADLVERLDKTSTAFCMQINAEKTNLMTNNTNGFSTDIRANGEKLDCVNRFKYLGAIIADEGSKPEILARIAQATAALAKLKTIWNDRNVALNSKIRLMRSLVIMSILLYACESWTLTADTERRIQAMEMRCLRKLLGITYRDHISNEGVRNRTRQAIGPHEDLLTTVKRRKLKWYGHITRSSGLGKTILQGTVQGGRRRGRQKKRWEDNIPEWTGMTLSAAMRKTERREEWRELVARSSVAPQRSTKTRDT</sequence>
<dbReference type="PROSITE" id="PS50878">
    <property type="entry name" value="RT_POL"/>
    <property type="match status" value="1"/>
</dbReference>
<protein>
    <recommendedName>
        <fullName evidence="2">Reverse transcriptase domain-containing protein</fullName>
    </recommendedName>
</protein>
<comment type="caution">
    <text evidence="3">The sequence shown here is derived from an EMBL/GenBank/DDBJ whole genome shotgun (WGS) entry which is preliminary data.</text>
</comment>
<organism evidence="3 4">
    <name type="scientific">Ridgeia piscesae</name>
    <name type="common">Tubeworm</name>
    <dbReference type="NCBI Taxonomy" id="27915"/>
    <lineage>
        <taxon>Eukaryota</taxon>
        <taxon>Metazoa</taxon>
        <taxon>Spiralia</taxon>
        <taxon>Lophotrochozoa</taxon>
        <taxon>Annelida</taxon>
        <taxon>Polychaeta</taxon>
        <taxon>Sedentaria</taxon>
        <taxon>Canalipalpata</taxon>
        <taxon>Sabellida</taxon>
        <taxon>Siboglinidae</taxon>
        <taxon>Ridgeia</taxon>
    </lineage>
</organism>
<dbReference type="PANTHER" id="PTHR47027:SF8">
    <property type="entry name" value="RIBONUCLEASE H"/>
    <property type="match status" value="1"/>
</dbReference>
<feature type="domain" description="Reverse transcriptase" evidence="2">
    <location>
        <begin position="127"/>
        <end position="397"/>
    </location>
</feature>
<dbReference type="AlphaFoldDB" id="A0AAD9L0I5"/>